<dbReference type="RefSeq" id="WP_188477012.1">
    <property type="nucleotide sequence ID" value="NZ_BMFJ01000001.1"/>
</dbReference>
<gene>
    <name evidence="2" type="ORF">GCM10011360_14760</name>
</gene>
<dbReference type="EMBL" id="BMFJ01000001">
    <property type="protein sequence ID" value="GGE27531.1"/>
    <property type="molecule type" value="Genomic_DNA"/>
</dbReference>
<proteinExistence type="predicted"/>
<feature type="transmembrane region" description="Helical" evidence="1">
    <location>
        <begin position="130"/>
        <end position="151"/>
    </location>
</feature>
<dbReference type="Pfam" id="PF20358">
    <property type="entry name" value="DUF6653"/>
    <property type="match status" value="1"/>
</dbReference>
<comment type="caution">
    <text evidence="2">The sequence shown here is derived from an EMBL/GenBank/DDBJ whole genome shotgun (WGS) entry which is preliminary data.</text>
</comment>
<evidence type="ECO:0000256" key="1">
    <source>
        <dbReference type="SAM" id="Phobius"/>
    </source>
</evidence>
<feature type="transmembrane region" description="Helical" evidence="1">
    <location>
        <begin position="46"/>
        <end position="64"/>
    </location>
</feature>
<sequence length="164" mass="18469">MTFAAWSERLMSMSDEVWARHANPWSGWSRLTILPLLALSLWSRVWLGWGALLPLALTLAWVWLNPRVFPPPRDRSSWMTRGVLGERIWLDRAAHPLPPRLVAACHALTVLSALGALAMAWGLIRLDAFWTVAGMAVAMLAKLVLVRLMVVMHDRITGVRRNTS</sequence>
<protein>
    <submittedName>
        <fullName evidence="2">Uncharacterized protein</fullName>
    </submittedName>
</protein>
<keyword evidence="1" id="KW-1133">Transmembrane helix</keyword>
<evidence type="ECO:0000313" key="3">
    <source>
        <dbReference type="Proteomes" id="UP000612855"/>
    </source>
</evidence>
<reference evidence="3" key="1">
    <citation type="journal article" date="2019" name="Int. J. Syst. Evol. Microbiol.">
        <title>The Global Catalogue of Microorganisms (GCM) 10K type strain sequencing project: providing services to taxonomists for standard genome sequencing and annotation.</title>
        <authorList>
            <consortium name="The Broad Institute Genomics Platform"/>
            <consortium name="The Broad Institute Genome Sequencing Center for Infectious Disease"/>
            <person name="Wu L."/>
            <person name="Ma J."/>
        </authorList>
    </citation>
    <scope>NUCLEOTIDE SEQUENCE [LARGE SCALE GENOMIC DNA]</scope>
    <source>
        <strain evidence="3">CGMCC 1.12664</strain>
    </source>
</reference>
<dbReference type="InterPro" id="IPR046595">
    <property type="entry name" value="DUF6653"/>
</dbReference>
<accession>A0A917A5I5</accession>
<keyword evidence="1" id="KW-0812">Transmembrane</keyword>
<feature type="transmembrane region" description="Helical" evidence="1">
    <location>
        <begin position="101"/>
        <end position="124"/>
    </location>
</feature>
<dbReference type="Proteomes" id="UP000612855">
    <property type="component" value="Unassembled WGS sequence"/>
</dbReference>
<keyword evidence="1" id="KW-0472">Membrane</keyword>
<keyword evidence="3" id="KW-1185">Reference proteome</keyword>
<evidence type="ECO:0000313" key="2">
    <source>
        <dbReference type="EMBL" id="GGE27531.1"/>
    </source>
</evidence>
<name>A0A917A5I5_9RHOB</name>
<dbReference type="AlphaFoldDB" id="A0A917A5I5"/>
<organism evidence="2 3">
    <name type="scientific">Primorskyibacter flagellatus</name>
    <dbReference type="NCBI Taxonomy" id="1387277"/>
    <lineage>
        <taxon>Bacteria</taxon>
        <taxon>Pseudomonadati</taxon>
        <taxon>Pseudomonadota</taxon>
        <taxon>Alphaproteobacteria</taxon>
        <taxon>Rhodobacterales</taxon>
        <taxon>Roseobacteraceae</taxon>
        <taxon>Primorskyibacter</taxon>
    </lineage>
</organism>